<feature type="compositionally biased region" description="Pro residues" evidence="1">
    <location>
        <begin position="26"/>
        <end position="37"/>
    </location>
</feature>
<evidence type="ECO:0008006" key="4">
    <source>
        <dbReference type="Google" id="ProtNLM"/>
    </source>
</evidence>
<dbReference type="EMBL" id="JAWRVI010000019">
    <property type="protein sequence ID" value="KAK4089553.1"/>
    <property type="molecule type" value="Genomic_DNA"/>
</dbReference>
<name>A0ABR0C1F2_PURLI</name>
<keyword evidence="3" id="KW-1185">Reference proteome</keyword>
<accession>A0ABR0C1F2</accession>
<organism evidence="2 3">
    <name type="scientific">Purpureocillium lilacinum</name>
    <name type="common">Paecilomyces lilacinus</name>
    <dbReference type="NCBI Taxonomy" id="33203"/>
    <lineage>
        <taxon>Eukaryota</taxon>
        <taxon>Fungi</taxon>
        <taxon>Dikarya</taxon>
        <taxon>Ascomycota</taxon>
        <taxon>Pezizomycotina</taxon>
        <taxon>Sordariomycetes</taxon>
        <taxon>Hypocreomycetidae</taxon>
        <taxon>Hypocreales</taxon>
        <taxon>Ophiocordycipitaceae</taxon>
        <taxon>Purpureocillium</taxon>
    </lineage>
</organism>
<gene>
    <name evidence="2" type="ORF">Purlil1_6122</name>
</gene>
<evidence type="ECO:0000313" key="3">
    <source>
        <dbReference type="Proteomes" id="UP001287286"/>
    </source>
</evidence>
<dbReference type="Proteomes" id="UP001287286">
    <property type="component" value="Unassembled WGS sequence"/>
</dbReference>
<reference evidence="2 3" key="1">
    <citation type="journal article" date="2024" name="Microbiol. Resour. Announc.">
        <title>Genome annotations for the ascomycete fungi Trichoderma harzianum, Trichoderma aggressivum, and Purpureocillium lilacinum.</title>
        <authorList>
            <person name="Beijen E.P.W."/>
            <person name="Ohm R.A."/>
        </authorList>
    </citation>
    <scope>NUCLEOTIDE SEQUENCE [LARGE SCALE GENOMIC DNA]</scope>
    <source>
        <strain evidence="2 3">CBS 150709</strain>
    </source>
</reference>
<feature type="region of interest" description="Disordered" evidence="1">
    <location>
        <begin position="1"/>
        <end position="37"/>
    </location>
</feature>
<comment type="caution">
    <text evidence="2">The sequence shown here is derived from an EMBL/GenBank/DDBJ whole genome shotgun (WGS) entry which is preliminary data.</text>
</comment>
<sequence length="167" mass="17947">MGEHPWPGVQRPGATGVSRLHLKGGPVPPSMDPSIPPPPSTFSRLHLHSPAFAVLPGTPSATSTSTHNFSALPSPVTLRSSLPSSFHCRHGYLREATAHEVEYSACDETTSTTKGIVAVGPHFFHHRQSRRLRLTDATGTFTNAFAGGSENFTVHELRGGFTIAFRL</sequence>
<protein>
    <recommendedName>
        <fullName evidence="4">CVNH domain-containing protein</fullName>
    </recommendedName>
</protein>
<evidence type="ECO:0000256" key="1">
    <source>
        <dbReference type="SAM" id="MobiDB-lite"/>
    </source>
</evidence>
<proteinExistence type="predicted"/>
<evidence type="ECO:0000313" key="2">
    <source>
        <dbReference type="EMBL" id="KAK4089553.1"/>
    </source>
</evidence>